<comment type="caution">
    <text evidence="1">The sequence shown here is derived from an EMBL/GenBank/DDBJ whole genome shotgun (WGS) entry which is preliminary data.</text>
</comment>
<evidence type="ECO:0000313" key="1">
    <source>
        <dbReference type="EMBL" id="GAF68706.1"/>
    </source>
</evidence>
<proteinExistence type="predicted"/>
<name>X0S0C4_9ZZZZ</name>
<organism evidence="1">
    <name type="scientific">marine sediment metagenome</name>
    <dbReference type="NCBI Taxonomy" id="412755"/>
    <lineage>
        <taxon>unclassified sequences</taxon>
        <taxon>metagenomes</taxon>
        <taxon>ecological metagenomes</taxon>
    </lineage>
</organism>
<accession>X0S0C4</accession>
<sequence length="73" mass="7953">MGLSKVAEVALNEIIDPGANEGGPGDPGIKAWSSLGYSETREELKSYPFGSGPMANYVARIVRHLKKRRPLRL</sequence>
<dbReference type="AlphaFoldDB" id="X0S0C4"/>
<dbReference type="EMBL" id="BARS01005119">
    <property type="protein sequence ID" value="GAF68706.1"/>
    <property type="molecule type" value="Genomic_DNA"/>
</dbReference>
<protein>
    <submittedName>
        <fullName evidence="1">Uncharacterized protein</fullName>
    </submittedName>
</protein>
<gene>
    <name evidence="1" type="ORF">S01H1_10021</name>
</gene>
<reference evidence="1" key="1">
    <citation type="journal article" date="2014" name="Front. Microbiol.">
        <title>High frequency of phylogenetically diverse reductive dehalogenase-homologous genes in deep subseafloor sedimentary metagenomes.</title>
        <authorList>
            <person name="Kawai M."/>
            <person name="Futagami T."/>
            <person name="Toyoda A."/>
            <person name="Takaki Y."/>
            <person name="Nishi S."/>
            <person name="Hori S."/>
            <person name="Arai W."/>
            <person name="Tsubouchi T."/>
            <person name="Morono Y."/>
            <person name="Uchiyama I."/>
            <person name="Ito T."/>
            <person name="Fujiyama A."/>
            <person name="Inagaki F."/>
            <person name="Takami H."/>
        </authorList>
    </citation>
    <scope>NUCLEOTIDE SEQUENCE</scope>
    <source>
        <strain evidence="1">Expedition CK06-06</strain>
    </source>
</reference>